<dbReference type="Proteomes" id="UP000006524">
    <property type="component" value="Segment"/>
</dbReference>
<protein>
    <submittedName>
        <fullName evidence="1">Head-proximal tip of tail tube tail completion + sheath stabilizer protein</fullName>
    </submittedName>
</protein>
<dbReference type="OrthoDB" id="11402at10239"/>
<proteinExistence type="predicted"/>
<dbReference type="GeneID" id="10326753"/>
<gene>
    <name evidence="1" type="primary">gp3</name>
    <name evidence="1" type="ORF">SSM2_121</name>
</gene>
<dbReference type="KEGG" id="vg:10326753"/>
<dbReference type="RefSeq" id="YP_004322277.1">
    <property type="nucleotide sequence ID" value="NC_015279.1"/>
</dbReference>
<keyword evidence="2" id="KW-1185">Reference proteome</keyword>
<evidence type="ECO:0000313" key="1">
    <source>
        <dbReference type="EMBL" id="ADO97463.1"/>
    </source>
</evidence>
<sequence>MATRKPAKDRPGTPIDNRNFLAPTGFKFSLKRSPGVAFFCNQANIPSLDLGIATQPSYLKDIDVPGDKIQFGDLTLRFLVDEDLVNYMEIQNWIRGLGYPETLQEFDRLDKEAVLPSNFGRTGDNIYSDGTLQILSSNLVAKFNVNFKDMFPYSLSTITFDATDTDIEYFTADVSFKYTIYNLTDLSNKPL</sequence>
<reference evidence="1 2" key="1">
    <citation type="journal article" date="2010" name="Environ. Microbiol.">
        <title>Genomic analysis of oceanic cyanobacterial myoviruses compared with T4-like myoviruses from diverse hosts and environments.</title>
        <authorList>
            <person name="Sullivan M.B."/>
            <person name="Huang K.H."/>
            <person name="Ignacio-Espinoza J.C."/>
            <person name="Berlin A.M."/>
            <person name="Kelly L."/>
            <person name="Weigele P.R."/>
            <person name="DeFrancesco A.S."/>
            <person name="Kern S.E."/>
            <person name="Thompson L.R."/>
            <person name="Young S."/>
            <person name="Yandava C."/>
            <person name="Fu R."/>
            <person name="Krastins B."/>
            <person name="Chase M."/>
            <person name="Sarracino D."/>
            <person name="Osburne M.S."/>
            <person name="Henn M.R."/>
            <person name="Chisholm S.W."/>
        </authorList>
    </citation>
    <scope>NUCLEOTIDE SEQUENCE [LARGE SCALE GENOMIC DNA]</scope>
    <source>
        <strain evidence="1">8017-1</strain>
    </source>
</reference>
<organism evidence="1 2">
    <name type="scientific">Synechococcus phage S-SM2</name>
    <dbReference type="NCBI Taxonomy" id="444860"/>
    <lineage>
        <taxon>Viruses</taxon>
        <taxon>Duplodnaviria</taxon>
        <taxon>Heunggongvirae</taxon>
        <taxon>Uroviricota</taxon>
        <taxon>Caudoviricetes</taxon>
        <taxon>Pantevenvirales</taxon>
        <taxon>Kyanoviridae</taxon>
        <taxon>Nilusvirus</taxon>
        <taxon>Nilusvirus ssm2</taxon>
    </lineage>
</organism>
<evidence type="ECO:0000313" key="2">
    <source>
        <dbReference type="Proteomes" id="UP000006524"/>
    </source>
</evidence>
<accession>E3SJ15</accession>
<name>E3SJ15_9CAUD</name>
<dbReference type="EMBL" id="GU071095">
    <property type="protein sequence ID" value="ADO97463.1"/>
    <property type="molecule type" value="Genomic_DNA"/>
</dbReference>